<keyword evidence="7" id="KW-0808">Transferase</keyword>
<keyword evidence="8" id="KW-1185">Reference proteome</keyword>
<evidence type="ECO:0000256" key="3">
    <source>
        <dbReference type="ARBA" id="ARBA00021704"/>
    </source>
</evidence>
<evidence type="ECO:0000256" key="5">
    <source>
        <dbReference type="ARBA" id="ARBA00023242"/>
    </source>
</evidence>
<dbReference type="Proteomes" id="UP000325440">
    <property type="component" value="Unassembled WGS sequence"/>
</dbReference>
<dbReference type="GO" id="GO:0008168">
    <property type="term" value="F:methyltransferase activity"/>
    <property type="evidence" value="ECO:0007669"/>
    <property type="project" value="UniProtKB-KW"/>
</dbReference>
<comment type="similarity">
    <text evidence="2">Belongs to the TRM6/GCD10 family.</text>
</comment>
<evidence type="ECO:0000313" key="8">
    <source>
        <dbReference type="Proteomes" id="UP000325440"/>
    </source>
</evidence>
<dbReference type="GO" id="GO:0030488">
    <property type="term" value="P:tRNA methylation"/>
    <property type="evidence" value="ECO:0007669"/>
    <property type="project" value="InterPro"/>
</dbReference>
<proteinExistence type="inferred from homology"/>
<evidence type="ECO:0000256" key="6">
    <source>
        <dbReference type="ARBA" id="ARBA00032319"/>
    </source>
</evidence>
<dbReference type="InterPro" id="IPR017423">
    <property type="entry name" value="TRM6"/>
</dbReference>
<protein>
    <recommendedName>
        <fullName evidence="3">tRNA (adenine(58)-N(1))-methyltransferase non-catalytic subunit TRM6</fullName>
    </recommendedName>
    <alternativeName>
        <fullName evidence="6">tRNA(m1A58)-methyltransferase subunit TRM6</fullName>
    </alternativeName>
</protein>
<reference evidence="7 8" key="1">
    <citation type="submission" date="2019-08" db="EMBL/GenBank/DDBJ databases">
        <authorList>
            <person name="Alioto T."/>
            <person name="Alioto T."/>
            <person name="Gomez Garrido J."/>
        </authorList>
    </citation>
    <scope>NUCLEOTIDE SEQUENCE [LARGE SCALE GENOMIC DNA]</scope>
</reference>
<gene>
    <name evidence="7" type="ORF">CINCED_3A021695</name>
</gene>
<dbReference type="GO" id="GO:0031515">
    <property type="term" value="C:tRNA (m1A) methyltransferase complex"/>
    <property type="evidence" value="ECO:0007669"/>
    <property type="project" value="InterPro"/>
</dbReference>
<dbReference type="EMBL" id="CABPRJ010002378">
    <property type="protein sequence ID" value="VVC44343.1"/>
    <property type="molecule type" value="Genomic_DNA"/>
</dbReference>
<dbReference type="PANTHER" id="PTHR12945:SF0">
    <property type="entry name" value="TRNA (ADENINE(58)-N(1))-METHYLTRANSFERASE NON-CATALYTIC SUBUNIT TRM6"/>
    <property type="match status" value="1"/>
</dbReference>
<dbReference type="PANTHER" id="PTHR12945">
    <property type="entry name" value="TRANSLATION INITIATION FACTOR EIF3-RELATED"/>
    <property type="match status" value="1"/>
</dbReference>
<name>A0A5E4NHB7_9HEMI</name>
<dbReference type="GO" id="GO:0005634">
    <property type="term" value="C:nucleus"/>
    <property type="evidence" value="ECO:0007669"/>
    <property type="project" value="UniProtKB-SubCell"/>
</dbReference>
<accession>A0A5E4NHB7</accession>
<evidence type="ECO:0000256" key="4">
    <source>
        <dbReference type="ARBA" id="ARBA00022694"/>
    </source>
</evidence>
<sequence>MTATSVENMITPGHYLIINKNETYLIHQISNKAILKLGRDVIDLKMAIGQSYSSTYKLEPVTDKKRHYTLVVCNDNQARNQWATNGCGTDNKLITDDSSSQLLSTDEIIALKESGETGQNIVERLLKNSKTFQLKTEYAQEKYLKKKARKYCDYITIFKPTIRLITDVLYKQQTIPKTIALRFDTLAQILCRINLDPGGKYLLYENGSQGLLQAALLNQLHDNGSLVHIFSSTSEQNPLKAVKAMNFSESKIKQMLTVSLDEILNTKSEYDIPEEKVEEVVFNCSDDKKRKSDEAYTQLKKKHRPITSTDGLNFIQSNKFDGLIVVCREEPNEFVKILLPYLSLSRPFVVYSAYKEILVTMYAEFKMRRDLVFLRLTDNFLRHHQVLPNRTHPDVTMDDGSGYLFSGLFVTVICQTYEYSLTADSEENYICGFSKKQIQDTLLYAKKYPTKGIALNYACLKEQNIGNDRCLTEQYKLIECLRKECFLTNEQGNEITKGTNIPKDQILKNQEIKKRYQESIVKGNEELDNAVKYYEETMLEHLQSIDNLMKKRIYVDDINIALTNLKIELTAAIRRQMLNINIDQNLNLLY</sequence>
<dbReference type="Pfam" id="PF04189">
    <property type="entry name" value="Gcd10p"/>
    <property type="match status" value="1"/>
</dbReference>
<organism evidence="7 8">
    <name type="scientific">Cinara cedri</name>
    <dbReference type="NCBI Taxonomy" id="506608"/>
    <lineage>
        <taxon>Eukaryota</taxon>
        <taxon>Metazoa</taxon>
        <taxon>Ecdysozoa</taxon>
        <taxon>Arthropoda</taxon>
        <taxon>Hexapoda</taxon>
        <taxon>Insecta</taxon>
        <taxon>Pterygota</taxon>
        <taxon>Neoptera</taxon>
        <taxon>Paraneoptera</taxon>
        <taxon>Hemiptera</taxon>
        <taxon>Sternorrhyncha</taxon>
        <taxon>Aphidomorpha</taxon>
        <taxon>Aphidoidea</taxon>
        <taxon>Aphididae</taxon>
        <taxon>Lachninae</taxon>
        <taxon>Cinara</taxon>
    </lineage>
</organism>
<keyword evidence="4" id="KW-0819">tRNA processing</keyword>
<evidence type="ECO:0000313" key="7">
    <source>
        <dbReference type="EMBL" id="VVC44343.1"/>
    </source>
</evidence>
<evidence type="ECO:0000256" key="2">
    <source>
        <dbReference type="ARBA" id="ARBA00008320"/>
    </source>
</evidence>
<keyword evidence="5" id="KW-0539">Nucleus</keyword>
<dbReference type="OrthoDB" id="10254665at2759"/>
<evidence type="ECO:0000256" key="1">
    <source>
        <dbReference type="ARBA" id="ARBA00004123"/>
    </source>
</evidence>
<comment type="subcellular location">
    <subcellularLocation>
        <location evidence="1">Nucleus</location>
    </subcellularLocation>
</comment>
<keyword evidence="7" id="KW-0489">Methyltransferase</keyword>
<dbReference type="AlphaFoldDB" id="A0A5E4NHB7"/>